<keyword evidence="1" id="KW-0132">Cell division</keyword>
<feature type="repeat" description="TPR" evidence="2">
    <location>
        <begin position="158"/>
        <end position="191"/>
    </location>
</feature>
<dbReference type="Pfam" id="PF16331">
    <property type="entry name" value="TolA_bind_tri"/>
    <property type="match status" value="1"/>
</dbReference>
<protein>
    <recommendedName>
        <fullName evidence="1">Cell division coordinator CpoB</fullName>
    </recommendedName>
</protein>
<comment type="caution">
    <text evidence="5">The sequence shown here is derived from an EMBL/GenBank/DDBJ whole genome shotgun (WGS) entry which is preliminary data.</text>
</comment>
<reference evidence="5 6" key="1">
    <citation type="journal article" date="2016" name="Nat. Commun.">
        <title>Thousands of microbial genomes shed light on interconnected biogeochemical processes in an aquifer system.</title>
        <authorList>
            <person name="Anantharaman K."/>
            <person name="Brown C.T."/>
            <person name="Hug L.A."/>
            <person name="Sharon I."/>
            <person name="Castelle C.J."/>
            <person name="Probst A.J."/>
            <person name="Thomas B.C."/>
            <person name="Singh A."/>
            <person name="Wilkins M.J."/>
            <person name="Karaoz U."/>
            <person name="Brodie E.L."/>
            <person name="Williams K.H."/>
            <person name="Hubbard S.S."/>
            <person name="Banfield J.F."/>
        </authorList>
    </citation>
    <scope>NUCLEOTIDE SEQUENCE [LARGE SCALE GENOMIC DNA]</scope>
</reference>
<comment type="subcellular location">
    <subcellularLocation>
        <location evidence="1">Periplasm</location>
    </subcellularLocation>
</comment>
<dbReference type="SUPFAM" id="SSF48452">
    <property type="entry name" value="TPR-like"/>
    <property type="match status" value="1"/>
</dbReference>
<dbReference type="InterPro" id="IPR019734">
    <property type="entry name" value="TPR_rpt"/>
</dbReference>
<keyword evidence="1" id="KW-0131">Cell cycle</keyword>
<dbReference type="NCBIfam" id="TIGR02795">
    <property type="entry name" value="tol_pal_ybgF"/>
    <property type="match status" value="1"/>
</dbReference>
<sequence>MVEMMLQLEAMQTEQRRLRGELEVQTHELDKLKTRERELIADIDRRLRELEQRTGAAPAPAASAEPAPARAGTPKTAPAASASEQQQYDAAFNLMKQGLYERSVKAFREFIGARPQSALAGNAQYWIGEAYYVLRDFKQAIEEFTKVLNDYSDSAKVPDALLKIGYTQYELGAHDKAREALNQVIARYPNTTVAKSAEQRLAKMKKEGR</sequence>
<comment type="similarity">
    <text evidence="1">Belongs to the CpoB family.</text>
</comment>
<keyword evidence="1" id="KW-0732">Signal</keyword>
<dbReference type="Pfam" id="PF13174">
    <property type="entry name" value="TPR_6"/>
    <property type="match status" value="1"/>
</dbReference>
<evidence type="ECO:0000256" key="3">
    <source>
        <dbReference type="SAM" id="MobiDB-lite"/>
    </source>
</evidence>
<organism evidence="5 6">
    <name type="scientific">Candidatus Muproteobacteria bacterium RBG_16_65_34</name>
    <dbReference type="NCBI Taxonomy" id="1817760"/>
    <lineage>
        <taxon>Bacteria</taxon>
        <taxon>Pseudomonadati</taxon>
        <taxon>Pseudomonadota</taxon>
        <taxon>Candidatus Muproteobacteria</taxon>
    </lineage>
</organism>
<gene>
    <name evidence="1" type="primary">cpoB</name>
    <name evidence="5" type="ORF">A2151_00415</name>
</gene>
<dbReference type="Pfam" id="PF13432">
    <property type="entry name" value="TPR_16"/>
    <property type="match status" value="1"/>
</dbReference>
<dbReference type="InterPro" id="IPR034706">
    <property type="entry name" value="CpoB"/>
</dbReference>
<proteinExistence type="inferred from homology"/>
<dbReference type="GO" id="GO:0030288">
    <property type="term" value="C:outer membrane-bounded periplasmic space"/>
    <property type="evidence" value="ECO:0007669"/>
    <property type="project" value="UniProtKB-UniRule"/>
</dbReference>
<dbReference type="InterPro" id="IPR014162">
    <property type="entry name" value="CpoB_C"/>
</dbReference>
<feature type="domain" description="YbgF trimerisation" evidence="4">
    <location>
        <begin position="2"/>
        <end position="56"/>
    </location>
</feature>
<dbReference type="InterPro" id="IPR011990">
    <property type="entry name" value="TPR-like_helical_dom_sf"/>
</dbReference>
<comment type="function">
    <text evidence="1">Mediates coordination of peptidoglycan synthesis and outer membrane constriction during cell division.</text>
</comment>
<dbReference type="InterPro" id="IPR032519">
    <property type="entry name" value="YbgF_tri"/>
</dbReference>
<dbReference type="Proteomes" id="UP000178885">
    <property type="component" value="Unassembled WGS sequence"/>
</dbReference>
<dbReference type="Gene3D" id="1.25.40.10">
    <property type="entry name" value="Tetratricopeptide repeat domain"/>
    <property type="match status" value="1"/>
</dbReference>
<evidence type="ECO:0000256" key="2">
    <source>
        <dbReference type="PROSITE-ProRule" id="PRU00339"/>
    </source>
</evidence>
<dbReference type="GO" id="GO:0043093">
    <property type="term" value="P:FtsZ-dependent cytokinesis"/>
    <property type="evidence" value="ECO:0007669"/>
    <property type="project" value="UniProtKB-UniRule"/>
</dbReference>
<evidence type="ECO:0000259" key="4">
    <source>
        <dbReference type="Pfam" id="PF16331"/>
    </source>
</evidence>
<evidence type="ECO:0000313" key="5">
    <source>
        <dbReference type="EMBL" id="OGI49056.1"/>
    </source>
</evidence>
<evidence type="ECO:0000313" key="6">
    <source>
        <dbReference type="Proteomes" id="UP000178885"/>
    </source>
</evidence>
<dbReference type="AlphaFoldDB" id="A0A1F6TVD7"/>
<dbReference type="STRING" id="1817760.A2151_00415"/>
<dbReference type="SMART" id="SM00028">
    <property type="entry name" value="TPR"/>
    <property type="match status" value="2"/>
</dbReference>
<evidence type="ECO:0000256" key="1">
    <source>
        <dbReference type="HAMAP-Rule" id="MF_02066"/>
    </source>
</evidence>
<dbReference type="GO" id="GO:0070206">
    <property type="term" value="P:protein trimerization"/>
    <property type="evidence" value="ECO:0007669"/>
    <property type="project" value="InterPro"/>
</dbReference>
<feature type="region of interest" description="Disordered" evidence="3">
    <location>
        <begin position="52"/>
        <end position="84"/>
    </location>
</feature>
<feature type="compositionally biased region" description="Low complexity" evidence="3">
    <location>
        <begin position="56"/>
        <end position="71"/>
    </location>
</feature>
<keyword evidence="2" id="KW-0802">TPR repeat</keyword>
<accession>A0A1F6TVD7</accession>
<name>A0A1F6TVD7_9PROT</name>
<dbReference type="PROSITE" id="PS50005">
    <property type="entry name" value="TPR"/>
    <property type="match status" value="2"/>
</dbReference>
<keyword evidence="1" id="KW-0574">Periplasm</keyword>
<dbReference type="Gene3D" id="1.20.5.110">
    <property type="match status" value="1"/>
</dbReference>
<dbReference type="HAMAP" id="MF_02066">
    <property type="entry name" value="CpoB"/>
    <property type="match status" value="1"/>
</dbReference>
<dbReference type="EMBL" id="MFSU01000010">
    <property type="protein sequence ID" value="OGI49056.1"/>
    <property type="molecule type" value="Genomic_DNA"/>
</dbReference>
<feature type="repeat" description="TPR" evidence="2">
    <location>
        <begin position="121"/>
        <end position="154"/>
    </location>
</feature>